<dbReference type="SUPFAM" id="SSF52058">
    <property type="entry name" value="L domain-like"/>
    <property type="match status" value="1"/>
</dbReference>
<sequence>MNANQAPHSTFVWSVLLLVVFTLSNGSSTEIDDIYCLKSIKESLEDPSGYLHSWNFEDDYGREVFVSLENCIYLEALDLSFNQLSGSIPSDISTILPSISILDLSHNRFRAKFQSMLGIALTSKSLN</sequence>
<dbReference type="Pfam" id="PF00560">
    <property type="entry name" value="LRR_1"/>
    <property type="match status" value="1"/>
</dbReference>
<name>A0A8K0MLC7_9ROSA</name>
<organism evidence="2 3">
    <name type="scientific">Rhamnella rubrinervis</name>
    <dbReference type="NCBI Taxonomy" id="2594499"/>
    <lineage>
        <taxon>Eukaryota</taxon>
        <taxon>Viridiplantae</taxon>
        <taxon>Streptophyta</taxon>
        <taxon>Embryophyta</taxon>
        <taxon>Tracheophyta</taxon>
        <taxon>Spermatophyta</taxon>
        <taxon>Magnoliopsida</taxon>
        <taxon>eudicotyledons</taxon>
        <taxon>Gunneridae</taxon>
        <taxon>Pentapetalae</taxon>
        <taxon>rosids</taxon>
        <taxon>fabids</taxon>
        <taxon>Rosales</taxon>
        <taxon>Rhamnaceae</taxon>
        <taxon>rhamnoid group</taxon>
        <taxon>Rhamneae</taxon>
        <taxon>Rhamnella</taxon>
    </lineage>
</organism>
<evidence type="ECO:0000313" key="2">
    <source>
        <dbReference type="EMBL" id="KAF3450232.1"/>
    </source>
</evidence>
<gene>
    <name evidence="2" type="ORF">FNV43_RR06312</name>
</gene>
<dbReference type="Proteomes" id="UP000796880">
    <property type="component" value="Unassembled WGS sequence"/>
</dbReference>
<proteinExistence type="predicted"/>
<keyword evidence="3" id="KW-1185">Reference proteome</keyword>
<feature type="signal peptide" evidence="1">
    <location>
        <begin position="1"/>
        <end position="26"/>
    </location>
</feature>
<dbReference type="Gene3D" id="3.80.10.10">
    <property type="entry name" value="Ribonuclease Inhibitor"/>
    <property type="match status" value="1"/>
</dbReference>
<dbReference type="AlphaFoldDB" id="A0A8K0MLC7"/>
<dbReference type="EMBL" id="VOIH02000003">
    <property type="protein sequence ID" value="KAF3450232.1"/>
    <property type="molecule type" value="Genomic_DNA"/>
</dbReference>
<dbReference type="PRINTS" id="PR00019">
    <property type="entry name" value="LEURICHRPT"/>
</dbReference>
<dbReference type="OrthoDB" id="2151624at2759"/>
<dbReference type="InterPro" id="IPR001611">
    <property type="entry name" value="Leu-rich_rpt"/>
</dbReference>
<dbReference type="InterPro" id="IPR032675">
    <property type="entry name" value="LRR_dom_sf"/>
</dbReference>
<dbReference type="PANTHER" id="PTHR48009">
    <property type="entry name" value="LEUCINE-RICH REPEAT (LRR) FAMILY PROTEIN"/>
    <property type="match status" value="1"/>
</dbReference>
<keyword evidence="1" id="KW-0732">Signal</keyword>
<reference evidence="2" key="1">
    <citation type="submission" date="2020-03" db="EMBL/GenBank/DDBJ databases">
        <title>A high-quality chromosome-level genome assembly of a woody plant with both climbing and erect habits, Rhamnella rubrinervis.</title>
        <authorList>
            <person name="Lu Z."/>
            <person name="Yang Y."/>
            <person name="Zhu X."/>
            <person name="Sun Y."/>
        </authorList>
    </citation>
    <scope>NUCLEOTIDE SEQUENCE</scope>
    <source>
        <strain evidence="2">BYM</strain>
        <tissue evidence="2">Leaf</tissue>
    </source>
</reference>
<protein>
    <submittedName>
        <fullName evidence="2">Uncharacterized protein</fullName>
    </submittedName>
</protein>
<feature type="chain" id="PRO_5035456892" evidence="1">
    <location>
        <begin position="27"/>
        <end position="127"/>
    </location>
</feature>
<comment type="caution">
    <text evidence="2">The sequence shown here is derived from an EMBL/GenBank/DDBJ whole genome shotgun (WGS) entry which is preliminary data.</text>
</comment>
<evidence type="ECO:0000313" key="3">
    <source>
        <dbReference type="Proteomes" id="UP000796880"/>
    </source>
</evidence>
<dbReference type="InterPro" id="IPR053213">
    <property type="entry name" value="RLP29"/>
</dbReference>
<accession>A0A8K0MLC7</accession>
<evidence type="ECO:0000256" key="1">
    <source>
        <dbReference type="SAM" id="SignalP"/>
    </source>
</evidence>
<dbReference type="PANTHER" id="PTHR48009:SF4">
    <property type="entry name" value="LEUCINE-RICH REPEAT (LRR) FAMILY PROTEIN"/>
    <property type="match status" value="1"/>
</dbReference>